<organism evidence="1 2">
    <name type="scientific">Mangrovibacterium diazotrophicum</name>
    <dbReference type="NCBI Taxonomy" id="1261403"/>
    <lineage>
        <taxon>Bacteria</taxon>
        <taxon>Pseudomonadati</taxon>
        <taxon>Bacteroidota</taxon>
        <taxon>Bacteroidia</taxon>
        <taxon>Marinilabiliales</taxon>
        <taxon>Prolixibacteraceae</taxon>
        <taxon>Mangrovibacterium</taxon>
    </lineage>
</organism>
<keyword evidence="2" id="KW-1185">Reference proteome</keyword>
<sequence length="209" mass="24597">MRFTQPAYPTVYFSDKIWVKCPDCGDIGLVETEFGQYTIPYSRHHTSTFSCTKCGSTKKSDEKWFGYVQGFVGRSCGFCGSQISYTTEPTKAPFDSVTIKCNSCKKAKDYSLNWYRYKENMPTDPYFGLELWLQIDIKDKILWLYNIDHLNYLKNYVASKLREDDGRHKYSMITNLPQWIKSAKNRDLILKKIDRLKNEMNRKMEDNTK</sequence>
<dbReference type="RefSeq" id="WP_120271870.1">
    <property type="nucleotide sequence ID" value="NZ_RAPN01000001.1"/>
</dbReference>
<dbReference type="AlphaFoldDB" id="A0A419W4V2"/>
<protein>
    <submittedName>
        <fullName evidence="1">Uncharacterized protein</fullName>
    </submittedName>
</protein>
<dbReference type="OrthoDB" id="707631at2"/>
<comment type="caution">
    <text evidence="1">The sequence shown here is derived from an EMBL/GenBank/DDBJ whole genome shotgun (WGS) entry which is preliminary data.</text>
</comment>
<evidence type="ECO:0000313" key="2">
    <source>
        <dbReference type="Proteomes" id="UP000283387"/>
    </source>
</evidence>
<reference evidence="1 2" key="1">
    <citation type="submission" date="2018-09" db="EMBL/GenBank/DDBJ databases">
        <title>Genomic Encyclopedia of Archaeal and Bacterial Type Strains, Phase II (KMG-II): from individual species to whole genera.</title>
        <authorList>
            <person name="Goeker M."/>
        </authorList>
    </citation>
    <scope>NUCLEOTIDE SEQUENCE [LARGE SCALE GENOMIC DNA]</scope>
    <source>
        <strain evidence="1 2">DSM 27148</strain>
    </source>
</reference>
<evidence type="ECO:0000313" key="1">
    <source>
        <dbReference type="EMBL" id="RKD90466.1"/>
    </source>
</evidence>
<dbReference type="EMBL" id="RAPN01000001">
    <property type="protein sequence ID" value="RKD90466.1"/>
    <property type="molecule type" value="Genomic_DNA"/>
</dbReference>
<gene>
    <name evidence="1" type="ORF">BC643_0806</name>
</gene>
<dbReference type="Proteomes" id="UP000283387">
    <property type="component" value="Unassembled WGS sequence"/>
</dbReference>
<name>A0A419W4V2_9BACT</name>
<accession>A0A419W4V2</accession>
<proteinExistence type="predicted"/>